<dbReference type="SUPFAM" id="SSF50346">
    <property type="entry name" value="PRC-barrel domain"/>
    <property type="match status" value="1"/>
</dbReference>
<dbReference type="InterPro" id="IPR011033">
    <property type="entry name" value="PRC_barrel-like_sf"/>
</dbReference>
<accession>A0ABY9KY54</accession>
<dbReference type="Gene3D" id="2.30.30.240">
    <property type="entry name" value="PRC-barrel domain"/>
    <property type="match status" value="1"/>
</dbReference>
<dbReference type="PANTHER" id="PTHR40061:SF1">
    <property type="entry name" value="SPORULATION PROTEIN YLMC-RELATED"/>
    <property type="match status" value="1"/>
</dbReference>
<dbReference type="EMBL" id="CP129113">
    <property type="protein sequence ID" value="WLV25691.1"/>
    <property type="molecule type" value="Genomic_DNA"/>
</dbReference>
<dbReference type="PANTHER" id="PTHR40061">
    <property type="entry name" value="SPORULATION PROTEIN YLMC-RELATED"/>
    <property type="match status" value="1"/>
</dbReference>
<reference evidence="2" key="1">
    <citation type="submission" date="2023-06" db="EMBL/GenBank/DDBJ databases">
        <title>A Treasure from Seagulls: Isolation and Description of Aciduricobacillus qingdaonensis gen. nov., sp. nov., a Rare Obligately Uric Acid-utilizing Member in the Family Bacillaceae.</title>
        <authorList>
            <person name="Liu W."/>
            <person name="Wang B."/>
        </authorList>
    </citation>
    <scope>NUCLEOTIDE SEQUENCE</scope>
    <source>
        <strain evidence="2">44XB</strain>
    </source>
</reference>
<proteinExistence type="predicted"/>
<dbReference type="InterPro" id="IPR014238">
    <property type="entry name" value="Spore_YlmC/YmxH"/>
</dbReference>
<organism evidence="2 3">
    <name type="scientific">Aciduricibacillus chroicocephali</name>
    <dbReference type="NCBI Taxonomy" id="3054939"/>
    <lineage>
        <taxon>Bacteria</taxon>
        <taxon>Bacillati</taxon>
        <taxon>Bacillota</taxon>
        <taxon>Bacilli</taxon>
        <taxon>Bacillales</taxon>
        <taxon>Bacillaceae</taxon>
        <taxon>Aciduricibacillus</taxon>
    </lineage>
</organism>
<gene>
    <name evidence="2" type="ORF">QR721_05655</name>
</gene>
<evidence type="ECO:0000313" key="2">
    <source>
        <dbReference type="EMBL" id="WLV25691.1"/>
    </source>
</evidence>
<dbReference type="Pfam" id="PF05239">
    <property type="entry name" value="PRC"/>
    <property type="match status" value="1"/>
</dbReference>
<dbReference type="NCBIfam" id="TIGR02888">
    <property type="entry name" value="spore_YlmC_YmxH"/>
    <property type="match status" value="1"/>
</dbReference>
<evidence type="ECO:0000313" key="3">
    <source>
        <dbReference type="Proteomes" id="UP001180087"/>
    </source>
</evidence>
<keyword evidence="3" id="KW-1185">Reference proteome</keyword>
<dbReference type="Proteomes" id="UP001180087">
    <property type="component" value="Chromosome"/>
</dbReference>
<feature type="domain" description="PRC-barrel" evidence="1">
    <location>
        <begin position="2"/>
        <end position="75"/>
    </location>
</feature>
<name>A0ABY9KY54_9BACI</name>
<dbReference type="InterPro" id="IPR027275">
    <property type="entry name" value="PRC-brl_dom"/>
</dbReference>
<sequence>MITLSEMQALEIIAVEDGSRLGNVLDLEIDADRGQITALVVAEQSGGGFFKKQEERLIQWEHILKIGSDVILVKTES</sequence>
<protein>
    <submittedName>
        <fullName evidence="2">YlmC/YmxH family sporulation protein</fullName>
    </submittedName>
</protein>
<evidence type="ECO:0000259" key="1">
    <source>
        <dbReference type="Pfam" id="PF05239"/>
    </source>
</evidence>
<dbReference type="RefSeq" id="WP_348029484.1">
    <property type="nucleotide sequence ID" value="NZ_CP129113.1"/>
</dbReference>